<keyword evidence="5" id="KW-0732">Signal</keyword>
<dbReference type="Pfam" id="PF01565">
    <property type="entry name" value="FAD_binding_4"/>
    <property type="match status" value="1"/>
</dbReference>
<evidence type="ECO:0000256" key="5">
    <source>
        <dbReference type="SAM" id="SignalP"/>
    </source>
</evidence>
<dbReference type="InterPro" id="IPR036318">
    <property type="entry name" value="FAD-bd_PCMH-like_sf"/>
</dbReference>
<evidence type="ECO:0000256" key="3">
    <source>
        <dbReference type="ARBA" id="ARBA00022827"/>
    </source>
</evidence>
<dbReference type="Proteomes" id="UP000623467">
    <property type="component" value="Unassembled WGS sequence"/>
</dbReference>
<evidence type="ECO:0000256" key="2">
    <source>
        <dbReference type="ARBA" id="ARBA00022630"/>
    </source>
</evidence>
<dbReference type="Gene3D" id="3.30.465.10">
    <property type="match status" value="1"/>
</dbReference>
<dbReference type="InterPro" id="IPR016166">
    <property type="entry name" value="FAD-bd_PCMH"/>
</dbReference>
<gene>
    <name evidence="7" type="ORF">MSAN_02325800</name>
</gene>
<evidence type="ECO:0000256" key="1">
    <source>
        <dbReference type="ARBA" id="ARBA00005466"/>
    </source>
</evidence>
<dbReference type="InterPro" id="IPR006094">
    <property type="entry name" value="Oxid_FAD_bind_N"/>
</dbReference>
<reference evidence="7" key="1">
    <citation type="submission" date="2020-05" db="EMBL/GenBank/DDBJ databases">
        <title>Mycena genomes resolve the evolution of fungal bioluminescence.</title>
        <authorList>
            <person name="Tsai I.J."/>
        </authorList>
    </citation>
    <scope>NUCLEOTIDE SEQUENCE</scope>
    <source>
        <strain evidence="7">160909Yilan</strain>
    </source>
</reference>
<dbReference type="EMBL" id="JACAZH010000039">
    <property type="protein sequence ID" value="KAF7335888.1"/>
    <property type="molecule type" value="Genomic_DNA"/>
</dbReference>
<proteinExistence type="inferred from homology"/>
<evidence type="ECO:0000313" key="7">
    <source>
        <dbReference type="EMBL" id="KAF7335888.1"/>
    </source>
</evidence>
<dbReference type="InterPro" id="IPR050416">
    <property type="entry name" value="FAD-linked_Oxidoreductase"/>
</dbReference>
<dbReference type="PANTHER" id="PTHR42973:SF13">
    <property type="entry name" value="FAD-BINDING PCMH-TYPE DOMAIN-CONTAINING PROTEIN"/>
    <property type="match status" value="1"/>
</dbReference>
<name>A0A8H6X7J4_9AGAR</name>
<sequence>MFLFWALVPFASLLVAAVAYDNSTRRNSPREVHPASAASSACDAILHALGSSVVQSSGSEYNATTQDTWNLFDTLDQPTCIVYPHTVSDFQVAMADNFRFGSHYAVQAGAHSAMVGYNSITDGVLISFANMTSTTYNSQTGTVTVQPGVRWGEAMAAIEHLGLSVLGGRASDIGTGILLGGGISYIAPLYGWSADSIKEMDVVLVTGELVTATATNAYSDLFRALKGGANRFVVVTRYELFPIHTGTKEQKNWFGGSILYPASSSIALLEASARYVRENTDTKAGFIAIMNTIPSDVTTTVYLFYNGLSLPHSIFGEFLSIPNTSVSLSPLSYFDISNLVPGNARGNGQQFGAASSEAFAADLFTSDLVISPIPRSQWKATKTGANAIGDPGVAYAAINYHLVHNAGVTVQPPGIQAGFELLLEQCVISFLPYFFHLASGVLIPPTHRASSSPGLPLYINECDVSQNVFKTYPSFAVLQKTYAKYDPSRFNVEHTTGPIGL</sequence>
<dbReference type="InterPro" id="IPR016169">
    <property type="entry name" value="FAD-bd_PCMH_sub2"/>
</dbReference>
<feature type="domain" description="FAD-binding PCMH-type" evidence="6">
    <location>
        <begin position="74"/>
        <end position="245"/>
    </location>
</feature>
<dbReference type="SUPFAM" id="SSF56176">
    <property type="entry name" value="FAD-binding/transporter-associated domain-like"/>
    <property type="match status" value="1"/>
</dbReference>
<dbReference type="GO" id="GO:0071949">
    <property type="term" value="F:FAD binding"/>
    <property type="evidence" value="ECO:0007669"/>
    <property type="project" value="InterPro"/>
</dbReference>
<keyword evidence="4" id="KW-0560">Oxidoreductase</keyword>
<dbReference type="GO" id="GO:0016491">
    <property type="term" value="F:oxidoreductase activity"/>
    <property type="evidence" value="ECO:0007669"/>
    <property type="project" value="UniProtKB-KW"/>
</dbReference>
<dbReference type="PANTHER" id="PTHR42973">
    <property type="entry name" value="BINDING OXIDOREDUCTASE, PUTATIVE (AFU_ORTHOLOGUE AFUA_1G17690)-RELATED"/>
    <property type="match status" value="1"/>
</dbReference>
<feature type="signal peptide" evidence="5">
    <location>
        <begin position="1"/>
        <end position="19"/>
    </location>
</feature>
<keyword evidence="3" id="KW-0274">FAD</keyword>
<evidence type="ECO:0000256" key="4">
    <source>
        <dbReference type="ARBA" id="ARBA00023002"/>
    </source>
</evidence>
<dbReference type="PROSITE" id="PS51387">
    <property type="entry name" value="FAD_PCMH"/>
    <property type="match status" value="1"/>
</dbReference>
<dbReference type="OrthoDB" id="2151789at2759"/>
<dbReference type="AlphaFoldDB" id="A0A8H6X7J4"/>
<feature type="chain" id="PRO_5034503765" evidence="5">
    <location>
        <begin position="20"/>
        <end position="501"/>
    </location>
</feature>
<comment type="caution">
    <text evidence="7">The sequence shown here is derived from an EMBL/GenBank/DDBJ whole genome shotgun (WGS) entry which is preliminary data.</text>
</comment>
<evidence type="ECO:0000259" key="6">
    <source>
        <dbReference type="PROSITE" id="PS51387"/>
    </source>
</evidence>
<evidence type="ECO:0000313" key="8">
    <source>
        <dbReference type="Proteomes" id="UP000623467"/>
    </source>
</evidence>
<protein>
    <submittedName>
        <fullName evidence="7">FAD-binding protein</fullName>
    </submittedName>
</protein>
<organism evidence="7 8">
    <name type="scientific">Mycena sanguinolenta</name>
    <dbReference type="NCBI Taxonomy" id="230812"/>
    <lineage>
        <taxon>Eukaryota</taxon>
        <taxon>Fungi</taxon>
        <taxon>Dikarya</taxon>
        <taxon>Basidiomycota</taxon>
        <taxon>Agaricomycotina</taxon>
        <taxon>Agaricomycetes</taxon>
        <taxon>Agaricomycetidae</taxon>
        <taxon>Agaricales</taxon>
        <taxon>Marasmiineae</taxon>
        <taxon>Mycenaceae</taxon>
        <taxon>Mycena</taxon>
    </lineage>
</organism>
<keyword evidence="8" id="KW-1185">Reference proteome</keyword>
<keyword evidence="2" id="KW-0285">Flavoprotein</keyword>
<accession>A0A8H6X7J4</accession>
<comment type="similarity">
    <text evidence="1">Belongs to the oxygen-dependent FAD-linked oxidoreductase family.</text>
</comment>